<reference evidence="1 2" key="1">
    <citation type="submission" date="2019-02" db="EMBL/GenBank/DDBJ databases">
        <title>Draft Genome Sequence of Streptomyces sp. AM-2504, identified by 16S rRNA comparative analysis as a Streptomyces Kasugaensis strain.</title>
        <authorList>
            <person name="Napolioni V."/>
            <person name="Giuliodori A.M."/>
            <person name="Spurio R."/>
            <person name="Fabbretti A."/>
        </authorList>
    </citation>
    <scope>NUCLEOTIDE SEQUENCE [LARGE SCALE GENOMIC DNA]</scope>
    <source>
        <strain evidence="1 2">AM-2504</strain>
    </source>
</reference>
<sequence length="291" mass="31093">MSVIALTSAHASGVTVSSLAMALSGPRPSLLAEADAKGGSIRTGYRMGEWGGEVGLWHLAQADREGALAEAFEAHLRRLDASGSRLWLPGLTDPLQAAALAQTWEPLSVLLQAMDQHAGYDVVIDAGRVVLEPGGVHPSLYPRPLLHRADLVLLVMRSTMTSVAQSLPVARSLQKELAERGTGADALRLLLVREGDVSGHDIAHRLQIPVIGTLPWEEKTARILTHGTTRQVKPSAMRLLKHAREAARAAGVDASTRRLRMQLPPPPVTSPVVAGVVQRLTAPRREVTISG</sequence>
<dbReference type="Proteomes" id="UP000292452">
    <property type="component" value="Unassembled WGS sequence"/>
</dbReference>
<evidence type="ECO:0000313" key="2">
    <source>
        <dbReference type="Proteomes" id="UP000292452"/>
    </source>
</evidence>
<name>A0A4Q9HWC6_STRKA</name>
<keyword evidence="2" id="KW-1185">Reference proteome</keyword>
<comment type="caution">
    <text evidence="1">The sequence shown here is derived from an EMBL/GenBank/DDBJ whole genome shotgun (WGS) entry which is preliminary data.</text>
</comment>
<evidence type="ECO:0008006" key="3">
    <source>
        <dbReference type="Google" id="ProtNLM"/>
    </source>
</evidence>
<dbReference type="EMBL" id="SIXH01000080">
    <property type="protein sequence ID" value="TBO59462.1"/>
    <property type="molecule type" value="Genomic_DNA"/>
</dbReference>
<accession>A0A4Q9HWC6</accession>
<dbReference type="AlphaFoldDB" id="A0A4Q9HWC6"/>
<dbReference type="RefSeq" id="WP_131123190.1">
    <property type="nucleotide sequence ID" value="NZ_SIXH01000080.1"/>
</dbReference>
<gene>
    <name evidence="1" type="ORF">EYS09_11995</name>
</gene>
<evidence type="ECO:0000313" key="1">
    <source>
        <dbReference type="EMBL" id="TBO59462.1"/>
    </source>
</evidence>
<proteinExistence type="predicted"/>
<dbReference type="Gene3D" id="3.40.50.300">
    <property type="entry name" value="P-loop containing nucleotide triphosphate hydrolases"/>
    <property type="match status" value="1"/>
</dbReference>
<organism evidence="1 2">
    <name type="scientific">Streptomyces kasugaensis</name>
    <dbReference type="NCBI Taxonomy" id="1946"/>
    <lineage>
        <taxon>Bacteria</taxon>
        <taxon>Bacillati</taxon>
        <taxon>Actinomycetota</taxon>
        <taxon>Actinomycetes</taxon>
        <taxon>Kitasatosporales</taxon>
        <taxon>Streptomycetaceae</taxon>
        <taxon>Streptomyces</taxon>
    </lineage>
</organism>
<dbReference type="InterPro" id="IPR027417">
    <property type="entry name" value="P-loop_NTPase"/>
</dbReference>
<protein>
    <recommendedName>
        <fullName evidence="3">ParA family protein</fullName>
    </recommendedName>
</protein>